<name>A0AAN1GUL5_9RHOB</name>
<evidence type="ECO:0000313" key="1">
    <source>
        <dbReference type="EMBL" id="ATG45356.1"/>
    </source>
</evidence>
<organism evidence="1 2">
    <name type="scientific">Phaeobacter piscinae</name>
    <dbReference type="NCBI Taxonomy" id="1580596"/>
    <lineage>
        <taxon>Bacteria</taxon>
        <taxon>Pseudomonadati</taxon>
        <taxon>Pseudomonadota</taxon>
        <taxon>Alphaproteobacteria</taxon>
        <taxon>Rhodobacterales</taxon>
        <taxon>Roseobacteraceae</taxon>
        <taxon>Phaeobacter</taxon>
    </lineage>
</organism>
<reference evidence="1 2" key="1">
    <citation type="journal article" date="2017" name="Front. Microbiol.">
        <title>Phaeobacter piscinae sp. nov., a species of the Roseobacter group and potential aquaculture probiont.</title>
        <authorList>
            <person name="Sonnenschein E.C."/>
            <person name="Phippen C.B.W."/>
            <person name="Nielsen K.F."/>
            <person name="Mateiu R.V."/>
            <person name="Melchiorsen J."/>
            <person name="Gram L."/>
            <person name="Overmann J."/>
            <person name="Freese H.M."/>
        </authorList>
    </citation>
    <scope>NUCLEOTIDE SEQUENCE [LARGE SCALE GENOMIC DNA]</scope>
    <source>
        <strain evidence="1 2">P13</strain>
    </source>
</reference>
<proteinExistence type="predicted"/>
<accession>A0AAN1GUL5</accession>
<dbReference type="EMBL" id="CP010767">
    <property type="protein sequence ID" value="ATG45356.1"/>
    <property type="molecule type" value="Genomic_DNA"/>
</dbReference>
<dbReference type="Proteomes" id="UP000218606">
    <property type="component" value="Chromosome"/>
</dbReference>
<gene>
    <name evidence="1" type="ORF">PhaeoP13_03473</name>
</gene>
<dbReference type="AlphaFoldDB" id="A0AAN1GUL5"/>
<sequence>MWQITTSYQRLPVARPCRGYAMFDLRCGPAITVDPQHNYSASSRMLAFC</sequence>
<evidence type="ECO:0000313" key="2">
    <source>
        <dbReference type="Proteomes" id="UP000218606"/>
    </source>
</evidence>
<protein>
    <submittedName>
        <fullName evidence="1">Uncharacterized protein</fullName>
    </submittedName>
</protein>